<organism evidence="14 15">
    <name type="scientific">Granulicella arctica</name>
    <dbReference type="NCBI Taxonomy" id="940613"/>
    <lineage>
        <taxon>Bacteria</taxon>
        <taxon>Pseudomonadati</taxon>
        <taxon>Acidobacteriota</taxon>
        <taxon>Terriglobia</taxon>
        <taxon>Terriglobales</taxon>
        <taxon>Acidobacteriaceae</taxon>
        <taxon>Granulicella</taxon>
    </lineage>
</organism>
<dbReference type="GO" id="GO:0051083">
    <property type="term" value="P:'de novo' cotranslational protein folding"/>
    <property type="evidence" value="ECO:0007669"/>
    <property type="project" value="TreeGrafter"/>
</dbReference>
<keyword evidence="6 9" id="KW-0143">Chaperone</keyword>
<evidence type="ECO:0000256" key="8">
    <source>
        <dbReference type="ARBA" id="ARBA00029986"/>
    </source>
</evidence>
<evidence type="ECO:0000259" key="13">
    <source>
        <dbReference type="PROSITE" id="PS50059"/>
    </source>
</evidence>
<evidence type="ECO:0000256" key="5">
    <source>
        <dbReference type="ARBA" id="ARBA00023110"/>
    </source>
</evidence>
<dbReference type="EC" id="5.2.1.8" evidence="3 9"/>
<dbReference type="InterPro" id="IPR008880">
    <property type="entry name" value="Trigger_fac_C"/>
</dbReference>
<dbReference type="GO" id="GO:0005737">
    <property type="term" value="C:cytoplasm"/>
    <property type="evidence" value="ECO:0007669"/>
    <property type="project" value="UniProtKB-SubCell"/>
</dbReference>
<dbReference type="GO" id="GO:0043335">
    <property type="term" value="P:protein unfolding"/>
    <property type="evidence" value="ECO:0007669"/>
    <property type="project" value="TreeGrafter"/>
</dbReference>
<dbReference type="GO" id="GO:0003755">
    <property type="term" value="F:peptidyl-prolyl cis-trans isomerase activity"/>
    <property type="evidence" value="ECO:0007669"/>
    <property type="project" value="UniProtKB-UniRule"/>
</dbReference>
<proteinExistence type="inferred from homology"/>
<feature type="compositionally biased region" description="Basic and acidic residues" evidence="12">
    <location>
        <begin position="22"/>
        <end position="35"/>
    </location>
</feature>
<accession>A0A7Y9PHU0</accession>
<dbReference type="PROSITE" id="PS50059">
    <property type="entry name" value="FKBP_PPIASE"/>
    <property type="match status" value="1"/>
</dbReference>
<evidence type="ECO:0000256" key="9">
    <source>
        <dbReference type="HAMAP-Rule" id="MF_00303"/>
    </source>
</evidence>
<dbReference type="SUPFAM" id="SSF54534">
    <property type="entry name" value="FKBP-like"/>
    <property type="match status" value="1"/>
</dbReference>
<evidence type="ECO:0000256" key="7">
    <source>
        <dbReference type="ARBA" id="ARBA00023235"/>
    </source>
</evidence>
<dbReference type="SUPFAM" id="SSF102735">
    <property type="entry name" value="Trigger factor ribosome-binding domain"/>
    <property type="match status" value="1"/>
</dbReference>
<sequence>MALTPTEITETNDTAELQPEAAHTHEHTHTHDHQHGPSLNPALMREIDVEAPAEEVTKAYKTVIKRYQKLARIPGFRAGKVPESLIRSKFAKEVRQEVLESLVTNRFRAAIEEQKVNPVSQPQMTDLHLMEGEPLRFKAAFEVMPEIAVDGYDSVKVERPDVTLTEDEYEAELSRVLDGHATVEPVEEDRPLANGDWAEIEFKGQVKDLAQTVTEEGAENATPSQPITGEDVLVEIGGKNTLPAFNEALQGAKPGQELTFEVSYPADFGEQRLAGQTVAYDVTVKAIKKKTYPERDEEFAKQLGNYESWGDFESKLREHAADRKKDALENRAKETMLEQLIGRYEFPVPESFVQQQVDARLDRGLRALAQQGMKAEDMRKLDFNRLRAAQRDEAVNEVKASLILDRIADAENVEVSDDDLNRELLMLSIQSREPLEALRERLAKDGGLTRIREQMRREKTGNVLYEKLVS</sequence>
<dbReference type="InterPro" id="IPR027304">
    <property type="entry name" value="Trigger_fact/SurA_dom_sf"/>
</dbReference>
<evidence type="ECO:0000256" key="6">
    <source>
        <dbReference type="ARBA" id="ARBA00023186"/>
    </source>
</evidence>
<dbReference type="InterPro" id="IPR001179">
    <property type="entry name" value="PPIase_FKBP_dom"/>
</dbReference>
<dbReference type="AlphaFoldDB" id="A0A7Y9PHU0"/>
<dbReference type="SUPFAM" id="SSF109998">
    <property type="entry name" value="Triger factor/SurA peptide-binding domain-like"/>
    <property type="match status" value="1"/>
</dbReference>
<evidence type="ECO:0000256" key="10">
    <source>
        <dbReference type="PROSITE-ProRule" id="PRU00277"/>
    </source>
</evidence>
<dbReference type="PIRSF" id="PIRSF003095">
    <property type="entry name" value="Trigger_factor"/>
    <property type="match status" value="1"/>
</dbReference>
<dbReference type="InterPro" id="IPR037041">
    <property type="entry name" value="Trigger_fac_C_sf"/>
</dbReference>
<dbReference type="Gene3D" id="3.10.50.40">
    <property type="match status" value="1"/>
</dbReference>
<comment type="domain">
    <text evidence="9">Consists of 3 domains; the N-terminus binds the ribosome, the middle domain has PPIase activity, while the C-terminus has intrinsic chaperone activity on its own.</text>
</comment>
<evidence type="ECO:0000256" key="3">
    <source>
        <dbReference type="ARBA" id="ARBA00013194"/>
    </source>
</evidence>
<protein>
    <recommendedName>
        <fullName evidence="4 9">Trigger factor</fullName>
        <shortName evidence="9">TF</shortName>
        <ecNumber evidence="3 9">5.2.1.8</ecNumber>
    </recommendedName>
    <alternativeName>
        <fullName evidence="8 9">PPIase</fullName>
    </alternativeName>
</protein>
<keyword evidence="5 9" id="KW-0697">Rotamase</keyword>
<feature type="region of interest" description="Disordered" evidence="12">
    <location>
        <begin position="20"/>
        <end position="40"/>
    </location>
</feature>
<dbReference type="HAMAP" id="MF_00303">
    <property type="entry name" value="Trigger_factor_Tig"/>
    <property type="match status" value="1"/>
</dbReference>
<dbReference type="Pfam" id="PF00254">
    <property type="entry name" value="FKBP_C"/>
    <property type="match status" value="1"/>
</dbReference>
<comment type="caution">
    <text evidence="14">The sequence shown here is derived from an EMBL/GenBank/DDBJ whole genome shotgun (WGS) entry which is preliminary data.</text>
</comment>
<gene>
    <name evidence="9" type="primary">tig</name>
    <name evidence="14" type="ORF">HDF17_002315</name>
</gene>
<evidence type="ECO:0000256" key="1">
    <source>
        <dbReference type="ARBA" id="ARBA00000971"/>
    </source>
</evidence>
<evidence type="ECO:0000256" key="12">
    <source>
        <dbReference type="SAM" id="MobiDB-lite"/>
    </source>
</evidence>
<keyword evidence="9" id="KW-0963">Cytoplasm</keyword>
<name>A0A7Y9PHU0_9BACT</name>
<dbReference type="PANTHER" id="PTHR30560:SF3">
    <property type="entry name" value="TRIGGER FACTOR-LIKE PROTEIN TIG, CHLOROPLASTIC"/>
    <property type="match status" value="1"/>
</dbReference>
<dbReference type="GO" id="GO:0015031">
    <property type="term" value="P:protein transport"/>
    <property type="evidence" value="ECO:0007669"/>
    <property type="project" value="UniProtKB-UniRule"/>
</dbReference>
<dbReference type="InterPro" id="IPR008881">
    <property type="entry name" value="Trigger_fac_ribosome-bd_bac"/>
</dbReference>
<feature type="domain" description="PPIase FKBP-type" evidence="13">
    <location>
        <begin position="195"/>
        <end position="271"/>
    </location>
</feature>
<dbReference type="GO" id="GO:0043022">
    <property type="term" value="F:ribosome binding"/>
    <property type="evidence" value="ECO:0007669"/>
    <property type="project" value="TreeGrafter"/>
</dbReference>
<reference evidence="14 15" key="1">
    <citation type="submission" date="2020-07" db="EMBL/GenBank/DDBJ databases">
        <title>Genomic Encyclopedia of Type Strains, Phase IV (KMG-V): Genome sequencing to study the core and pangenomes of soil and plant-associated prokaryotes.</title>
        <authorList>
            <person name="Whitman W."/>
        </authorList>
    </citation>
    <scope>NUCLEOTIDE SEQUENCE [LARGE SCALE GENOMIC DNA]</scope>
    <source>
        <strain evidence="14 15">X4EP2</strain>
    </source>
</reference>
<evidence type="ECO:0000313" key="14">
    <source>
        <dbReference type="EMBL" id="NYF79995.1"/>
    </source>
</evidence>
<dbReference type="Gene3D" id="1.10.3120.10">
    <property type="entry name" value="Trigger factor, C-terminal domain"/>
    <property type="match status" value="1"/>
</dbReference>
<dbReference type="EMBL" id="JACCCW010000002">
    <property type="protein sequence ID" value="NYF79995.1"/>
    <property type="molecule type" value="Genomic_DNA"/>
</dbReference>
<comment type="catalytic activity">
    <reaction evidence="1 9 10">
        <text>[protein]-peptidylproline (omega=180) = [protein]-peptidylproline (omega=0)</text>
        <dbReference type="Rhea" id="RHEA:16237"/>
        <dbReference type="Rhea" id="RHEA-COMP:10747"/>
        <dbReference type="Rhea" id="RHEA-COMP:10748"/>
        <dbReference type="ChEBI" id="CHEBI:83833"/>
        <dbReference type="ChEBI" id="CHEBI:83834"/>
        <dbReference type="EC" id="5.2.1.8"/>
    </reaction>
</comment>
<keyword evidence="9 11" id="KW-0132">Cell division</keyword>
<comment type="function">
    <text evidence="9">Involved in protein export. Acts as a chaperone by maintaining the newly synthesized protein in an open conformation. Functions as a peptidyl-prolyl cis-trans isomerase.</text>
</comment>
<comment type="subcellular location">
    <subcellularLocation>
        <location evidence="9">Cytoplasm</location>
    </subcellularLocation>
    <text evidence="9">About half TF is bound to the ribosome near the polypeptide exit tunnel while the other half is free in the cytoplasm.</text>
</comment>
<dbReference type="GO" id="GO:0044183">
    <property type="term" value="F:protein folding chaperone"/>
    <property type="evidence" value="ECO:0007669"/>
    <property type="project" value="TreeGrafter"/>
</dbReference>
<dbReference type="InterPro" id="IPR005215">
    <property type="entry name" value="Trig_fac"/>
</dbReference>
<comment type="similarity">
    <text evidence="2 9 11">Belongs to the FKBP-type PPIase family. Tig subfamily.</text>
</comment>
<dbReference type="Gene3D" id="3.30.70.1050">
    <property type="entry name" value="Trigger factor ribosome-binding domain"/>
    <property type="match status" value="1"/>
</dbReference>
<keyword evidence="9 11" id="KW-0131">Cell cycle</keyword>
<dbReference type="NCBIfam" id="TIGR00115">
    <property type="entry name" value="tig"/>
    <property type="match status" value="1"/>
</dbReference>
<dbReference type="Pfam" id="PF05697">
    <property type="entry name" value="Trigger_N"/>
    <property type="match status" value="1"/>
</dbReference>
<keyword evidence="7 9" id="KW-0413">Isomerase</keyword>
<evidence type="ECO:0000256" key="4">
    <source>
        <dbReference type="ARBA" id="ARBA00016902"/>
    </source>
</evidence>
<dbReference type="Proteomes" id="UP000589520">
    <property type="component" value="Unassembled WGS sequence"/>
</dbReference>
<dbReference type="InterPro" id="IPR046357">
    <property type="entry name" value="PPIase_dom_sf"/>
</dbReference>
<dbReference type="PANTHER" id="PTHR30560">
    <property type="entry name" value="TRIGGER FACTOR CHAPERONE AND PEPTIDYL-PROLYL CIS/TRANS ISOMERASE"/>
    <property type="match status" value="1"/>
</dbReference>
<evidence type="ECO:0000256" key="2">
    <source>
        <dbReference type="ARBA" id="ARBA00005464"/>
    </source>
</evidence>
<evidence type="ECO:0000313" key="15">
    <source>
        <dbReference type="Proteomes" id="UP000589520"/>
    </source>
</evidence>
<dbReference type="RefSeq" id="WP_179491049.1">
    <property type="nucleotide sequence ID" value="NZ_JACCCW010000002.1"/>
</dbReference>
<dbReference type="GO" id="GO:0051301">
    <property type="term" value="P:cell division"/>
    <property type="evidence" value="ECO:0007669"/>
    <property type="project" value="UniProtKB-KW"/>
</dbReference>
<dbReference type="Pfam" id="PF05698">
    <property type="entry name" value="Trigger_C"/>
    <property type="match status" value="1"/>
</dbReference>
<dbReference type="InterPro" id="IPR036611">
    <property type="entry name" value="Trigger_fac_ribosome-bd_sf"/>
</dbReference>
<evidence type="ECO:0000256" key="11">
    <source>
        <dbReference type="RuleBase" id="RU003914"/>
    </source>
</evidence>
<keyword evidence="15" id="KW-1185">Reference proteome</keyword>